<gene>
    <name evidence="7" type="ORF">D3P04_21030</name>
</gene>
<dbReference type="InterPro" id="IPR001444">
    <property type="entry name" value="Flag_bb_rod_N"/>
</dbReference>
<dbReference type="OrthoDB" id="8372879at2"/>
<protein>
    <recommendedName>
        <fullName evidence="4">Flagellar hook protein FlgE</fullName>
    </recommendedName>
</protein>
<dbReference type="PROSITE" id="PS00588">
    <property type="entry name" value="FLAGELLA_BB_ROD"/>
    <property type="match status" value="1"/>
</dbReference>
<dbReference type="InterPro" id="IPR037925">
    <property type="entry name" value="FlgE/F/G-like"/>
</dbReference>
<dbReference type="InterPro" id="IPR020013">
    <property type="entry name" value="Flagellar_FlgE/F/G"/>
</dbReference>
<keyword evidence="3 4" id="KW-0975">Bacterial flagellum</keyword>
<dbReference type="GO" id="GO:0005829">
    <property type="term" value="C:cytosol"/>
    <property type="evidence" value="ECO:0007669"/>
    <property type="project" value="TreeGrafter"/>
</dbReference>
<evidence type="ECO:0000256" key="1">
    <source>
        <dbReference type="ARBA" id="ARBA00004117"/>
    </source>
</evidence>
<comment type="subcellular location">
    <subcellularLocation>
        <location evidence="1 4">Bacterial flagellum basal body</location>
    </subcellularLocation>
</comment>
<accession>A0A418SMU6</accession>
<dbReference type="PANTHER" id="PTHR30435:SF1">
    <property type="entry name" value="FLAGELLAR HOOK PROTEIN FLGE"/>
    <property type="match status" value="1"/>
</dbReference>
<keyword evidence="7" id="KW-0282">Flagellum</keyword>
<evidence type="ECO:0000313" key="7">
    <source>
        <dbReference type="EMBL" id="RJE82217.1"/>
    </source>
</evidence>
<dbReference type="Pfam" id="PF00460">
    <property type="entry name" value="Flg_bb_rod"/>
    <property type="match status" value="1"/>
</dbReference>
<dbReference type="NCBIfam" id="TIGR03506">
    <property type="entry name" value="FlgEFG_subfam"/>
    <property type="match status" value="1"/>
</dbReference>
<dbReference type="PANTHER" id="PTHR30435">
    <property type="entry name" value="FLAGELLAR PROTEIN"/>
    <property type="match status" value="1"/>
</dbReference>
<evidence type="ECO:0000256" key="3">
    <source>
        <dbReference type="ARBA" id="ARBA00023143"/>
    </source>
</evidence>
<dbReference type="GO" id="GO:0009425">
    <property type="term" value="C:bacterial-type flagellum basal body"/>
    <property type="evidence" value="ECO:0007669"/>
    <property type="project" value="UniProtKB-SubCell"/>
</dbReference>
<dbReference type="AlphaFoldDB" id="A0A418SMU6"/>
<proteinExistence type="inferred from homology"/>
<evidence type="ECO:0000259" key="6">
    <source>
        <dbReference type="Pfam" id="PF06429"/>
    </source>
</evidence>
<reference evidence="8" key="1">
    <citation type="submission" date="2018-09" db="EMBL/GenBank/DDBJ databases">
        <title>Acidovorax cavernicola nov. sp. isolated from Gruta de las Maravillas (Aracena, Spain).</title>
        <authorList>
            <person name="Jurado V."/>
            <person name="Gutierrez-Patricio S."/>
            <person name="Gonzalez-Pimentel J.L."/>
            <person name="Miller A.Z."/>
            <person name="Laiz L."/>
            <person name="Saiz-Jimenez C."/>
        </authorList>
    </citation>
    <scope>NUCLEOTIDE SEQUENCE [LARGE SCALE GENOMIC DNA]</scope>
    <source>
        <strain evidence="8">1011MAR3C25</strain>
    </source>
</reference>
<comment type="similarity">
    <text evidence="2 4">Belongs to the flagella basal body rod proteins family.</text>
</comment>
<dbReference type="Pfam" id="PF06429">
    <property type="entry name" value="Flg_bbr_C"/>
    <property type="match status" value="1"/>
</dbReference>
<organism evidence="7 8">
    <name type="scientific">Paracoccus onubensis</name>
    <dbReference type="NCBI Taxonomy" id="1675788"/>
    <lineage>
        <taxon>Bacteria</taxon>
        <taxon>Pseudomonadati</taxon>
        <taxon>Pseudomonadota</taxon>
        <taxon>Alphaproteobacteria</taxon>
        <taxon>Rhodobacterales</taxon>
        <taxon>Paracoccaceae</taxon>
        <taxon>Paracoccus</taxon>
    </lineage>
</organism>
<evidence type="ECO:0000256" key="4">
    <source>
        <dbReference type="RuleBase" id="RU362116"/>
    </source>
</evidence>
<comment type="function">
    <text evidence="4">A flexible structure which links the flagellar filament to the drive apparatus in the basal body.</text>
</comment>
<name>A0A418SMU6_9RHOB</name>
<keyword evidence="7" id="KW-0966">Cell projection</keyword>
<dbReference type="GO" id="GO:0071978">
    <property type="term" value="P:bacterial-type flagellum-dependent swarming motility"/>
    <property type="evidence" value="ECO:0007669"/>
    <property type="project" value="TreeGrafter"/>
</dbReference>
<evidence type="ECO:0000259" key="5">
    <source>
        <dbReference type="Pfam" id="PF00460"/>
    </source>
</evidence>
<comment type="caution">
    <text evidence="7">The sequence shown here is derived from an EMBL/GenBank/DDBJ whole genome shotgun (WGS) entry which is preliminary data.</text>
</comment>
<dbReference type="InterPro" id="IPR019776">
    <property type="entry name" value="Flagellar_basal_body_rod_CS"/>
</dbReference>
<dbReference type="InterPro" id="IPR010930">
    <property type="entry name" value="Flg_bb/hook_C_dom"/>
</dbReference>
<sequence length="438" mass="46264">MSMTSAMGAGVAGLTANAIRLASISDNIANSSTMGYRRVETEFDAVVLGGTGGGGYSAGGVRTSNGRRVDQSGPLVSTKNALDLAIDGGGMLPTTGIADVVADSSNLPLLMTRTASFEPDADGYLRTASGLVLMGWAYNADGTFSSPSRDTSSSLTPVRLPLSQATSTPTTRIELGVTLPATETALGADGAVSRSTIEYYANLGTTEFLDITYTPQVSNTNDMSLTWRMDVRDLAKGPTDNLIGSYTVVFDGTAEYAGSIASVTTISGEDYDPETGIIPLNVAGGELDLMIGQPRGQNKLLQQIGDTYAQENIDRNGAPVGRYVSAEIDKNGILRVKYDNDEIQSYYKIPVVTVPNMNGLNAGNAQTYTVSQASGRFFLWDAGDGPAGTINGYARESSTTDIAEELTNMIQTQRAYASNAKIIQTVDEMMQETTNIKR</sequence>
<evidence type="ECO:0000256" key="2">
    <source>
        <dbReference type="ARBA" id="ARBA00009677"/>
    </source>
</evidence>
<dbReference type="SUPFAM" id="SSF117143">
    <property type="entry name" value="Flagellar hook protein flgE"/>
    <property type="match status" value="1"/>
</dbReference>
<evidence type="ECO:0000313" key="8">
    <source>
        <dbReference type="Proteomes" id="UP000284202"/>
    </source>
</evidence>
<keyword evidence="8" id="KW-1185">Reference proteome</keyword>
<dbReference type="Proteomes" id="UP000284202">
    <property type="component" value="Unassembled WGS sequence"/>
</dbReference>
<dbReference type="GO" id="GO:0009424">
    <property type="term" value="C:bacterial-type flagellum hook"/>
    <property type="evidence" value="ECO:0007669"/>
    <property type="project" value="TreeGrafter"/>
</dbReference>
<dbReference type="EMBL" id="QZCG01000018">
    <property type="protein sequence ID" value="RJE82217.1"/>
    <property type="molecule type" value="Genomic_DNA"/>
</dbReference>
<keyword evidence="7" id="KW-0969">Cilium</keyword>
<feature type="domain" description="Flagellar basal-body/hook protein C-terminal" evidence="6">
    <location>
        <begin position="396"/>
        <end position="436"/>
    </location>
</feature>
<feature type="domain" description="Flagellar basal body rod protein N-terminal" evidence="5">
    <location>
        <begin position="10"/>
        <end position="37"/>
    </location>
</feature>